<keyword evidence="1" id="KW-0812">Transmembrane</keyword>
<evidence type="ECO:0000313" key="3">
    <source>
        <dbReference type="Proteomes" id="UP000001062"/>
    </source>
</evidence>
<dbReference type="EMBL" id="CP002583">
    <property type="protein sequence ID" value="ADZ90667.1"/>
    <property type="molecule type" value="Genomic_DNA"/>
</dbReference>
<sequence length="163" mass="18112">MTLLTSILIFVITFIKSIFDLFVSPYLFKNELSCKTTIEAAEKKRALESKSTTAVFVMVAIVSGINLWGTAVSTTESDVKNLQDRVAKIEKLLYPPDGSPDITAQLEEVIDSIEMLEKEIITLSSSKAEKTDLDKVVKILAQLQPVLESLKSKSIVRTMEAER</sequence>
<dbReference type="PATRIC" id="fig|717774.3.peg.1445"/>
<dbReference type="KEGG" id="mme:Marme_1395"/>
<organism evidence="2 3">
    <name type="scientific">Marinomonas mediterranea (strain ATCC 700492 / JCM 21426 / NBRC 103028 / MMB-1)</name>
    <dbReference type="NCBI Taxonomy" id="717774"/>
    <lineage>
        <taxon>Bacteria</taxon>
        <taxon>Pseudomonadati</taxon>
        <taxon>Pseudomonadota</taxon>
        <taxon>Gammaproteobacteria</taxon>
        <taxon>Oceanospirillales</taxon>
        <taxon>Oceanospirillaceae</taxon>
        <taxon>Marinomonas</taxon>
    </lineage>
</organism>
<evidence type="ECO:0000256" key="1">
    <source>
        <dbReference type="SAM" id="Phobius"/>
    </source>
</evidence>
<dbReference type="Proteomes" id="UP000001062">
    <property type="component" value="Chromosome"/>
</dbReference>
<gene>
    <name evidence="2" type="ordered locus">Marme_1395</name>
</gene>
<reference evidence="2 3" key="1">
    <citation type="journal article" date="2012" name="Stand. Genomic Sci.">
        <title>Complete genome sequence of the melanogenic marine bacterium Marinomonas mediterranea type strain (MMB-1(T)).</title>
        <authorList>
            <person name="Lucas-Elio P."/>
            <person name="Goodwin L."/>
            <person name="Woyke T."/>
            <person name="Pitluck S."/>
            <person name="Nolan M."/>
            <person name="Kyrpides N.C."/>
            <person name="Detter J.C."/>
            <person name="Copeland A."/>
            <person name="Teshima H."/>
            <person name="Bruce D."/>
            <person name="Detter C."/>
            <person name="Tapia R."/>
            <person name="Han S."/>
            <person name="Land M.L."/>
            <person name="Ivanova N."/>
            <person name="Mikhailova N."/>
            <person name="Johnston A.W."/>
            <person name="Sanchez-Amat A."/>
        </authorList>
    </citation>
    <scope>NUCLEOTIDE SEQUENCE [LARGE SCALE GENOMIC DNA]</scope>
    <source>
        <strain evidence="3">ATCC 700492 / JCM 21426 / NBRC 103028 / MMB-1</strain>
    </source>
</reference>
<feature type="transmembrane region" description="Helical" evidence="1">
    <location>
        <begin position="53"/>
        <end position="71"/>
    </location>
</feature>
<proteinExistence type="predicted"/>
<accession>F2JWJ4</accession>
<dbReference type="AlphaFoldDB" id="F2JWJ4"/>
<keyword evidence="1" id="KW-1133">Transmembrane helix</keyword>
<feature type="transmembrane region" description="Helical" evidence="1">
    <location>
        <begin position="6"/>
        <end position="28"/>
    </location>
</feature>
<evidence type="ECO:0000313" key="2">
    <source>
        <dbReference type="EMBL" id="ADZ90667.1"/>
    </source>
</evidence>
<keyword evidence="1" id="KW-0472">Membrane</keyword>
<protein>
    <submittedName>
        <fullName evidence="2">Uncharacterized protein</fullName>
    </submittedName>
</protein>
<dbReference type="HOGENOM" id="CLU_1625111_0_0_6"/>
<dbReference type="RefSeq" id="WP_013660572.1">
    <property type="nucleotide sequence ID" value="NC_015276.1"/>
</dbReference>
<name>F2JWJ4_MARM1</name>
<keyword evidence="3" id="KW-1185">Reference proteome</keyword>
<dbReference type="STRING" id="717774.Marme_1395"/>